<organism evidence="2 3">
    <name type="scientific">Pseudoalteromonas gelatinilytica</name>
    <dbReference type="NCBI Taxonomy" id="1703256"/>
    <lineage>
        <taxon>Bacteria</taxon>
        <taxon>Pseudomonadati</taxon>
        <taxon>Pseudomonadota</taxon>
        <taxon>Gammaproteobacteria</taxon>
        <taxon>Alteromonadales</taxon>
        <taxon>Pseudoalteromonadaceae</taxon>
        <taxon>Pseudoalteromonas</taxon>
    </lineage>
</organism>
<gene>
    <name evidence="2" type="ORF">D4741_07590</name>
</gene>
<proteinExistence type="predicted"/>
<dbReference type="Proteomes" id="UP000265938">
    <property type="component" value="Unassembled WGS sequence"/>
</dbReference>
<evidence type="ECO:0000313" key="3">
    <source>
        <dbReference type="Proteomes" id="UP000265938"/>
    </source>
</evidence>
<evidence type="ECO:0000313" key="2">
    <source>
        <dbReference type="EMBL" id="RJF37917.1"/>
    </source>
</evidence>
<evidence type="ECO:0000259" key="1">
    <source>
        <dbReference type="Pfam" id="PF04471"/>
    </source>
</evidence>
<dbReference type="EMBL" id="QYSE01000001">
    <property type="protein sequence ID" value="RJF37917.1"/>
    <property type="molecule type" value="Genomic_DNA"/>
</dbReference>
<accession>A0A3A3ERU1</accession>
<protein>
    <recommendedName>
        <fullName evidence="1">Restriction endonuclease type IV Mrr domain-containing protein</fullName>
    </recommendedName>
</protein>
<name>A0A3A3ERU1_9GAMM</name>
<reference evidence="2 3" key="1">
    <citation type="submission" date="2018-09" db="EMBL/GenBank/DDBJ databases">
        <title>Identification of marine bacteria producing industrial enzymes.</title>
        <authorList>
            <person name="Cheng T.H."/>
            <person name="Saidin J."/>
            <person name="Muhd D.D."/>
            <person name="Isa M.N.M."/>
            <person name="Bakar M.F.A."/>
            <person name="Ismail N."/>
        </authorList>
    </citation>
    <scope>NUCLEOTIDE SEQUENCE [LARGE SCALE GENOMIC DNA]</scope>
    <source>
        <strain evidence="2 3">MNAD 1.6</strain>
    </source>
</reference>
<dbReference type="AlphaFoldDB" id="A0A3A3ERU1"/>
<sequence>MKIRFIKLGDGGKWERYCIEEHQVLRLGYESPYHQDSIKGNWEIVYKYWLAHRKGNSGAARRDLNQIRDFYELSESDLWITFYKRKMYWCHAKKEVTEIDKHGCRVREVLGSWSCEDKKGSTLYIENLDGRVTKVQGFRGTICGVELSEYLIRKINGEVQPEVQATKEVLVSLKSNIESLIKGLWWNDFELLIDLIFSESGWQRISVLGKREKDIDLDVFSPLSQKRAFIQVKSKATVQEFQKYYETFKQYSQFDEMYFVFHTFMGNVEELKKISDPRVVIWDISRVADLVVNAGLIDWLLAKRS</sequence>
<dbReference type="Pfam" id="PF04471">
    <property type="entry name" value="Mrr_cat"/>
    <property type="match status" value="1"/>
</dbReference>
<dbReference type="RefSeq" id="WP_119852529.1">
    <property type="nucleotide sequence ID" value="NZ_QYSE01000001.1"/>
</dbReference>
<comment type="caution">
    <text evidence="2">The sequence shown here is derived from an EMBL/GenBank/DDBJ whole genome shotgun (WGS) entry which is preliminary data.</text>
</comment>
<dbReference type="GO" id="GO:0004519">
    <property type="term" value="F:endonuclease activity"/>
    <property type="evidence" value="ECO:0007669"/>
    <property type="project" value="InterPro"/>
</dbReference>
<dbReference type="GO" id="GO:0003677">
    <property type="term" value="F:DNA binding"/>
    <property type="evidence" value="ECO:0007669"/>
    <property type="project" value="InterPro"/>
</dbReference>
<dbReference type="InterPro" id="IPR007560">
    <property type="entry name" value="Restrct_endonuc_IV_Mrr"/>
</dbReference>
<feature type="domain" description="Restriction endonuclease type IV Mrr" evidence="1">
    <location>
        <begin position="184"/>
        <end position="290"/>
    </location>
</feature>
<dbReference type="GO" id="GO:0009307">
    <property type="term" value="P:DNA restriction-modification system"/>
    <property type="evidence" value="ECO:0007669"/>
    <property type="project" value="InterPro"/>
</dbReference>